<organism evidence="2 3">
    <name type="scientific">Priapulus caudatus</name>
    <name type="common">Priapulid worm</name>
    <dbReference type="NCBI Taxonomy" id="37621"/>
    <lineage>
        <taxon>Eukaryota</taxon>
        <taxon>Metazoa</taxon>
        <taxon>Ecdysozoa</taxon>
        <taxon>Scalidophora</taxon>
        <taxon>Priapulida</taxon>
        <taxon>Priapulimorpha</taxon>
        <taxon>Priapulimorphida</taxon>
        <taxon>Priapulidae</taxon>
        <taxon>Priapulus</taxon>
    </lineage>
</organism>
<proteinExistence type="predicted"/>
<evidence type="ECO:0000313" key="3">
    <source>
        <dbReference type="RefSeq" id="XP_014678824.1"/>
    </source>
</evidence>
<dbReference type="RefSeq" id="XP_014678824.1">
    <property type="nucleotide sequence ID" value="XM_014823338.1"/>
</dbReference>
<gene>
    <name evidence="3" type="primary">LOC106818650</name>
</gene>
<protein>
    <submittedName>
        <fullName evidence="3">Uncharacterized protein LOC106818650</fullName>
    </submittedName>
</protein>
<dbReference type="GeneID" id="106818650"/>
<reference evidence="3" key="1">
    <citation type="submission" date="2025-08" db="UniProtKB">
        <authorList>
            <consortium name="RefSeq"/>
        </authorList>
    </citation>
    <scope>IDENTIFICATION</scope>
</reference>
<feature type="region of interest" description="Disordered" evidence="1">
    <location>
        <begin position="81"/>
        <end position="139"/>
    </location>
</feature>
<evidence type="ECO:0000256" key="1">
    <source>
        <dbReference type="SAM" id="MobiDB-lite"/>
    </source>
</evidence>
<keyword evidence="2" id="KW-1185">Reference proteome</keyword>
<name>A0ABM1F303_PRICU</name>
<evidence type="ECO:0000313" key="2">
    <source>
        <dbReference type="Proteomes" id="UP000695022"/>
    </source>
</evidence>
<accession>A0ABM1F303</accession>
<sequence length="146" mass="16496">MLFVFLHAGVRIGVGFRRRRQHGQHRRCRRRWMKCFTTTSTGSENPGILTPLGSVHGCIYASFGTSGEFAEPSEASIAIHPRSPLLQSPDHAAEDSQHRHQLHQQSRGHVLTIDTIEDQARPRKRSRTKSDPNPAPTYSILYRCGQ</sequence>
<dbReference type="Proteomes" id="UP000695022">
    <property type="component" value="Unplaced"/>
</dbReference>